<dbReference type="InterPro" id="IPR000421">
    <property type="entry name" value="FA58C"/>
</dbReference>
<dbReference type="RefSeq" id="XP_031554029.1">
    <property type="nucleotide sequence ID" value="XM_031698169.1"/>
</dbReference>
<dbReference type="GeneID" id="116291046"/>
<keyword evidence="2" id="KW-1185">Reference proteome</keyword>
<dbReference type="PROSITE" id="PS50022">
    <property type="entry name" value="FA58C_3"/>
    <property type="match status" value="1"/>
</dbReference>
<dbReference type="PROSITE" id="PS01285">
    <property type="entry name" value="FA58C_1"/>
    <property type="match status" value="1"/>
</dbReference>
<protein>
    <submittedName>
        <fullName evidence="3">Contactin-associated protein-like 5</fullName>
    </submittedName>
</protein>
<dbReference type="Gene3D" id="2.60.120.260">
    <property type="entry name" value="Galactose-binding domain-like"/>
    <property type="match status" value="1"/>
</dbReference>
<dbReference type="SUPFAM" id="SSF49785">
    <property type="entry name" value="Galactose-binding domain-like"/>
    <property type="match status" value="1"/>
</dbReference>
<dbReference type="InParanoid" id="A0A6P8HC74"/>
<evidence type="ECO:0000313" key="3">
    <source>
        <dbReference type="RefSeq" id="XP_031554029.1"/>
    </source>
</evidence>
<proteinExistence type="predicted"/>
<evidence type="ECO:0000259" key="1">
    <source>
        <dbReference type="PROSITE" id="PS50022"/>
    </source>
</evidence>
<dbReference type="PANTHER" id="PTHR24543:SF335">
    <property type="entry name" value="EGF-LIKE REPEAT AND DISCOIDIN I-LIKE DOMAIN-CONTAINING PROTEIN 3"/>
    <property type="match status" value="1"/>
</dbReference>
<dbReference type="CDD" id="cd00057">
    <property type="entry name" value="FA58C"/>
    <property type="match status" value="1"/>
</dbReference>
<dbReference type="AlphaFoldDB" id="A0A6P8HC74"/>
<gene>
    <name evidence="3" type="primary">LOC116291046</name>
</gene>
<sequence length="182" mass="20811">MNNTKYLILKIRTRGFKMEKHYSQDCTNTSIGVENKYIIPDSSFTASSASSASYPFGLPFNGRLNASFGWAPKTTTNPNDYLQVDLGFPYVICAVTTQGRGNGEEWVTEYKVSLSMNDKNWMPYQENGIDKIFTGNTDQNSYVKNSIIRTRARYIRLYPTKYNGYKVMRVGIFGFKKGIIFF</sequence>
<feature type="domain" description="F5/8 type C" evidence="1">
    <location>
        <begin position="26"/>
        <end position="175"/>
    </location>
</feature>
<evidence type="ECO:0000313" key="2">
    <source>
        <dbReference type="Proteomes" id="UP000515163"/>
    </source>
</evidence>
<dbReference type="PANTHER" id="PTHR24543">
    <property type="entry name" value="MULTICOPPER OXIDASE-RELATED"/>
    <property type="match status" value="1"/>
</dbReference>
<dbReference type="InterPro" id="IPR008979">
    <property type="entry name" value="Galactose-bd-like_sf"/>
</dbReference>
<dbReference type="Pfam" id="PF00754">
    <property type="entry name" value="F5_F8_type_C"/>
    <property type="match status" value="1"/>
</dbReference>
<dbReference type="SMART" id="SM00231">
    <property type="entry name" value="FA58C"/>
    <property type="match status" value="1"/>
</dbReference>
<reference evidence="3" key="1">
    <citation type="submission" date="2025-08" db="UniProtKB">
        <authorList>
            <consortium name="RefSeq"/>
        </authorList>
    </citation>
    <scope>IDENTIFICATION</scope>
    <source>
        <tissue evidence="3">Tentacle</tissue>
    </source>
</reference>
<accession>A0A6P8HC74</accession>
<name>A0A6P8HC74_ACTTE</name>
<organism evidence="2 3">
    <name type="scientific">Actinia tenebrosa</name>
    <name type="common">Australian red waratah sea anemone</name>
    <dbReference type="NCBI Taxonomy" id="6105"/>
    <lineage>
        <taxon>Eukaryota</taxon>
        <taxon>Metazoa</taxon>
        <taxon>Cnidaria</taxon>
        <taxon>Anthozoa</taxon>
        <taxon>Hexacorallia</taxon>
        <taxon>Actiniaria</taxon>
        <taxon>Actiniidae</taxon>
        <taxon>Actinia</taxon>
    </lineage>
</organism>
<dbReference type="OrthoDB" id="5985040at2759"/>
<dbReference type="Proteomes" id="UP000515163">
    <property type="component" value="Unplaced"/>
</dbReference>
<dbReference type="KEGG" id="aten:116291046"/>